<dbReference type="PANTHER" id="PTHR23199">
    <property type="entry name" value="NEUROTROPHIN 1-RELATED"/>
    <property type="match status" value="1"/>
</dbReference>
<evidence type="ECO:0000313" key="6">
    <source>
        <dbReference type="Proteomes" id="UP000183832"/>
    </source>
</evidence>
<dbReference type="GO" id="GO:0008083">
    <property type="term" value="F:growth factor activity"/>
    <property type="evidence" value="ECO:0007669"/>
    <property type="project" value="TreeGrafter"/>
</dbReference>
<dbReference type="AlphaFoldDB" id="A0A1J1HJ27"/>
<protein>
    <submittedName>
        <fullName evidence="5">CLUMA_CG001817, isoform A</fullName>
    </submittedName>
</protein>
<dbReference type="OrthoDB" id="6359065at2759"/>
<organism evidence="5 6">
    <name type="scientific">Clunio marinus</name>
    <dbReference type="NCBI Taxonomy" id="568069"/>
    <lineage>
        <taxon>Eukaryota</taxon>
        <taxon>Metazoa</taxon>
        <taxon>Ecdysozoa</taxon>
        <taxon>Arthropoda</taxon>
        <taxon>Hexapoda</taxon>
        <taxon>Insecta</taxon>
        <taxon>Pterygota</taxon>
        <taxon>Neoptera</taxon>
        <taxon>Endopterygota</taxon>
        <taxon>Diptera</taxon>
        <taxon>Nematocera</taxon>
        <taxon>Chironomoidea</taxon>
        <taxon>Chironomidae</taxon>
        <taxon>Clunio</taxon>
    </lineage>
</organism>
<dbReference type="Proteomes" id="UP000183832">
    <property type="component" value="Unassembled WGS sequence"/>
</dbReference>
<dbReference type="InterPro" id="IPR029034">
    <property type="entry name" value="Cystine-knot_cytokine"/>
</dbReference>
<evidence type="ECO:0000256" key="3">
    <source>
        <dbReference type="ARBA" id="ARBA00023180"/>
    </source>
</evidence>
<dbReference type="GO" id="GO:0005615">
    <property type="term" value="C:extracellular space"/>
    <property type="evidence" value="ECO:0007669"/>
    <property type="project" value="UniProtKB-ARBA"/>
</dbReference>
<feature type="domain" description="Spaetzle" evidence="4">
    <location>
        <begin position="122"/>
        <end position="215"/>
    </location>
</feature>
<dbReference type="InterPro" id="IPR032104">
    <property type="entry name" value="Spaetzle"/>
</dbReference>
<evidence type="ECO:0000259" key="4">
    <source>
        <dbReference type="Pfam" id="PF16077"/>
    </source>
</evidence>
<dbReference type="GO" id="GO:0045087">
    <property type="term" value="P:innate immune response"/>
    <property type="evidence" value="ECO:0007669"/>
    <property type="project" value="TreeGrafter"/>
</dbReference>
<dbReference type="GO" id="GO:0021556">
    <property type="term" value="P:central nervous system formation"/>
    <property type="evidence" value="ECO:0007669"/>
    <property type="project" value="TreeGrafter"/>
</dbReference>
<evidence type="ECO:0000313" key="5">
    <source>
        <dbReference type="EMBL" id="CRK88031.1"/>
    </source>
</evidence>
<dbReference type="STRING" id="568069.A0A1J1HJ27"/>
<gene>
    <name evidence="5" type="primary">putative Protein spaetzle</name>
    <name evidence="5" type="ORF">CLUMA_CG001817</name>
</gene>
<keyword evidence="6" id="KW-1185">Reference proteome</keyword>
<evidence type="ECO:0000256" key="2">
    <source>
        <dbReference type="ARBA" id="ARBA00023157"/>
    </source>
</evidence>
<keyword evidence="3" id="KW-0325">Glycoprotein</keyword>
<proteinExistence type="predicted"/>
<reference evidence="5 6" key="1">
    <citation type="submission" date="2015-04" db="EMBL/GenBank/DDBJ databases">
        <authorList>
            <person name="Syromyatnikov M.Y."/>
            <person name="Popov V.N."/>
        </authorList>
    </citation>
    <scope>NUCLEOTIDE SEQUENCE [LARGE SCALE GENOMIC DNA]</scope>
</reference>
<dbReference type="EMBL" id="CVRI01000006">
    <property type="protein sequence ID" value="CRK88031.1"/>
    <property type="molecule type" value="Genomic_DNA"/>
</dbReference>
<keyword evidence="1" id="KW-0732">Signal</keyword>
<dbReference type="GO" id="GO:0005121">
    <property type="term" value="F:Toll binding"/>
    <property type="evidence" value="ECO:0007669"/>
    <property type="project" value="TreeGrafter"/>
</dbReference>
<evidence type="ECO:0000256" key="1">
    <source>
        <dbReference type="ARBA" id="ARBA00022729"/>
    </source>
</evidence>
<sequence>MELRVDICVILLMTVQHMLTIPQSYHLSNYDVNSRIRFYRNDSLSRTRKIDTGGSRQKHINRKASITFIDTTQDCGETYCLVDPNYPSNFISSLNLEKYEHLFGDDFIENFSVRFDADESGLCQSRKRLIHPKRGQTIQNTWLTIVNEDNKYRQGVLIEECLNQHLPCEYSQNFPLGVESKCKQHYIYRSLLAINQDGKPVMEHFQFPSCCKCMVTSNRSYNRFGDNSDSNYKDRLILA</sequence>
<dbReference type="FunFam" id="2.10.90.10:FF:000056">
    <property type="entry name" value="Protein spaetzle"/>
    <property type="match status" value="1"/>
</dbReference>
<keyword evidence="2" id="KW-1015">Disulfide bond</keyword>
<dbReference type="SUPFAM" id="SSF57501">
    <property type="entry name" value="Cystine-knot cytokines"/>
    <property type="match status" value="1"/>
</dbReference>
<dbReference type="PANTHER" id="PTHR23199:SF12">
    <property type="entry name" value="NEUROTROPHIN 1-RELATED"/>
    <property type="match status" value="1"/>
</dbReference>
<accession>A0A1J1HJ27</accession>
<dbReference type="Pfam" id="PF16077">
    <property type="entry name" value="Spaetzle"/>
    <property type="match status" value="1"/>
</dbReference>
<dbReference type="InterPro" id="IPR052444">
    <property type="entry name" value="Spz/Toll_ligand-like"/>
</dbReference>
<name>A0A1J1HJ27_9DIPT</name>
<dbReference type="Gene3D" id="2.10.90.10">
    <property type="entry name" value="Cystine-knot cytokines"/>
    <property type="match status" value="1"/>
</dbReference>